<evidence type="ECO:0000313" key="7">
    <source>
        <dbReference type="EMBL" id="RDI73868.1"/>
    </source>
</evidence>
<feature type="transmembrane region" description="Helical" evidence="6">
    <location>
        <begin position="22"/>
        <end position="43"/>
    </location>
</feature>
<keyword evidence="3 6" id="KW-0812">Transmembrane</keyword>
<dbReference type="Pfam" id="PF07963">
    <property type="entry name" value="N_methyl"/>
    <property type="match status" value="1"/>
</dbReference>
<dbReference type="EMBL" id="QQZY01000006">
    <property type="protein sequence ID" value="RDI73868.1"/>
    <property type="molecule type" value="Genomic_DNA"/>
</dbReference>
<evidence type="ECO:0000256" key="2">
    <source>
        <dbReference type="ARBA" id="ARBA00022481"/>
    </source>
</evidence>
<keyword evidence="4 6" id="KW-1133">Transmembrane helix</keyword>
<dbReference type="PRINTS" id="PR00813">
    <property type="entry name" value="BCTERIALGSPG"/>
</dbReference>
<evidence type="ECO:0000256" key="6">
    <source>
        <dbReference type="SAM" id="Phobius"/>
    </source>
</evidence>
<evidence type="ECO:0000256" key="3">
    <source>
        <dbReference type="ARBA" id="ARBA00022692"/>
    </source>
</evidence>
<sequence>MCAARSGRRADRDESGFTLVELLVALAIIGILLAVAVPSLLGFESRARVRAAEASLRAALAAVEAYHHDYATYDETSLTPAALRAYDQGLSPGIAVVSGSVGTYCIRSTQGGASVFKNGPGAPITTAACT</sequence>
<dbReference type="PANTHER" id="PTHR30093:SF44">
    <property type="entry name" value="TYPE II SECRETION SYSTEM CORE PROTEIN G"/>
    <property type="match status" value="1"/>
</dbReference>
<keyword evidence="5 6" id="KW-0472">Membrane</keyword>
<evidence type="ECO:0000256" key="5">
    <source>
        <dbReference type="ARBA" id="ARBA00023136"/>
    </source>
</evidence>
<accession>A0A7M2YWP6</accession>
<dbReference type="GO" id="GO:0016020">
    <property type="term" value="C:membrane"/>
    <property type="evidence" value="ECO:0007669"/>
    <property type="project" value="UniProtKB-SubCell"/>
</dbReference>
<dbReference type="GO" id="GO:0015628">
    <property type="term" value="P:protein secretion by the type II secretion system"/>
    <property type="evidence" value="ECO:0007669"/>
    <property type="project" value="InterPro"/>
</dbReference>
<dbReference type="PROSITE" id="PS00409">
    <property type="entry name" value="PROKAR_NTER_METHYL"/>
    <property type="match status" value="1"/>
</dbReference>
<dbReference type="Gene3D" id="3.30.700.10">
    <property type="entry name" value="Glycoprotein, Type 4 Pilin"/>
    <property type="match status" value="1"/>
</dbReference>
<evidence type="ECO:0000313" key="8">
    <source>
        <dbReference type="Proteomes" id="UP000254134"/>
    </source>
</evidence>
<keyword evidence="2" id="KW-0488">Methylation</keyword>
<evidence type="ECO:0000256" key="4">
    <source>
        <dbReference type="ARBA" id="ARBA00022989"/>
    </source>
</evidence>
<gene>
    <name evidence="7" type="ORF">Gocc_2432</name>
</gene>
<dbReference type="Proteomes" id="UP000254134">
    <property type="component" value="Unassembled WGS sequence"/>
</dbReference>
<comment type="caution">
    <text evidence="7">The sequence shown here is derived from an EMBL/GenBank/DDBJ whole genome shotgun (WGS) entry which is preliminary data.</text>
</comment>
<proteinExistence type="predicted"/>
<reference evidence="8" key="2">
    <citation type="journal article" date="2019" name="MicrobiologyOpen">
        <title>High-quality draft genome sequence of Gaiella occulta isolated from a 150 meter deep mineral water borehole and comparison with the genome sequences of other deep-branching lineages of the phylum Actinobacteria.</title>
        <authorList>
            <person name="Severino R."/>
            <person name="Froufe H.J.C."/>
            <person name="Barroso C."/>
            <person name="Albuquerque L."/>
            <person name="Lobo-da-Cunha A."/>
            <person name="da Costa M.S."/>
            <person name="Egas C."/>
        </authorList>
    </citation>
    <scope>NUCLEOTIDE SEQUENCE [LARGE SCALE GENOMIC DNA]</scope>
    <source>
        <strain evidence="8">F2-233</strain>
    </source>
</reference>
<dbReference type="InterPro" id="IPR012902">
    <property type="entry name" value="N_methyl_site"/>
</dbReference>
<dbReference type="RefSeq" id="WP_114796842.1">
    <property type="nucleotide sequence ID" value="NZ_QQZY01000006.1"/>
</dbReference>
<dbReference type="PANTHER" id="PTHR30093">
    <property type="entry name" value="GENERAL SECRETION PATHWAY PROTEIN G"/>
    <property type="match status" value="1"/>
</dbReference>
<reference evidence="7 8" key="1">
    <citation type="submission" date="2018-07" db="EMBL/GenBank/DDBJ databases">
        <title>High-quality-draft genome sequence of Gaiella occulta.</title>
        <authorList>
            <person name="Severino R."/>
            <person name="Froufe H.J.C."/>
            <person name="Rainey F.A."/>
            <person name="Barroso C."/>
            <person name="Albuquerque L."/>
            <person name="Lobo-Da-Cunha A."/>
            <person name="Da Costa M.S."/>
            <person name="Egas C."/>
        </authorList>
    </citation>
    <scope>NUCLEOTIDE SEQUENCE [LARGE SCALE GENOMIC DNA]</scope>
    <source>
        <strain evidence="7 8">F2-233</strain>
    </source>
</reference>
<dbReference type="GO" id="GO:0015627">
    <property type="term" value="C:type II protein secretion system complex"/>
    <property type="evidence" value="ECO:0007669"/>
    <property type="project" value="InterPro"/>
</dbReference>
<keyword evidence="8" id="KW-1185">Reference proteome</keyword>
<organism evidence="7 8">
    <name type="scientific">Gaiella occulta</name>
    <dbReference type="NCBI Taxonomy" id="1002870"/>
    <lineage>
        <taxon>Bacteria</taxon>
        <taxon>Bacillati</taxon>
        <taxon>Actinomycetota</taxon>
        <taxon>Thermoleophilia</taxon>
        <taxon>Gaiellales</taxon>
        <taxon>Gaiellaceae</taxon>
        <taxon>Gaiella</taxon>
    </lineage>
</organism>
<dbReference type="InterPro" id="IPR045584">
    <property type="entry name" value="Pilin-like"/>
</dbReference>
<evidence type="ECO:0000256" key="1">
    <source>
        <dbReference type="ARBA" id="ARBA00004167"/>
    </source>
</evidence>
<dbReference type="NCBIfam" id="TIGR02532">
    <property type="entry name" value="IV_pilin_GFxxxE"/>
    <property type="match status" value="1"/>
</dbReference>
<protein>
    <submittedName>
        <fullName evidence="7">Prepilin-type N-terminal cleavage/methylation domain</fullName>
    </submittedName>
</protein>
<comment type="subcellular location">
    <subcellularLocation>
        <location evidence="1">Membrane</location>
        <topology evidence="1">Single-pass membrane protein</topology>
    </subcellularLocation>
</comment>
<dbReference type="AlphaFoldDB" id="A0A7M2YWP6"/>
<dbReference type="SUPFAM" id="SSF54523">
    <property type="entry name" value="Pili subunits"/>
    <property type="match status" value="1"/>
</dbReference>
<dbReference type="InterPro" id="IPR000983">
    <property type="entry name" value="Bac_GSPG_pilin"/>
</dbReference>
<name>A0A7M2YWP6_9ACTN</name>